<keyword evidence="3 7" id="KW-0812">Transmembrane</keyword>
<reference evidence="13" key="2">
    <citation type="submission" date="2025-05" db="UniProtKB">
        <authorList>
            <consortium name="RefSeq"/>
        </authorList>
    </citation>
    <scope>IDENTIFICATION</scope>
</reference>
<keyword evidence="12" id="KW-1185">Reference proteome</keyword>
<dbReference type="EMBL" id="GU076131">
    <property type="protein sequence ID" value="ACY92660.1"/>
    <property type="molecule type" value="mRNA"/>
</dbReference>
<dbReference type="AlphaFoldDB" id="D1LXF4"/>
<evidence type="ECO:0000256" key="1">
    <source>
        <dbReference type="ARBA" id="ARBA00004141"/>
    </source>
</evidence>
<evidence type="ECO:0000256" key="3">
    <source>
        <dbReference type="ARBA" id="ARBA00022692"/>
    </source>
</evidence>
<evidence type="ECO:0000313" key="13">
    <source>
        <dbReference type="RefSeq" id="NP_001161665.1"/>
    </source>
</evidence>
<keyword evidence="5 7" id="KW-0472">Membrane</keyword>
<dbReference type="GeneID" id="100313744"/>
<dbReference type="PANTHER" id="PTHR10306">
    <property type="entry name" value="SYNAPTOPHYSIN"/>
    <property type="match status" value="1"/>
</dbReference>
<feature type="transmembrane region" description="Helical" evidence="9">
    <location>
        <begin position="201"/>
        <end position="223"/>
    </location>
</feature>
<dbReference type="PRINTS" id="PR00220">
    <property type="entry name" value="SYNAPTOPHYSN"/>
</dbReference>
<dbReference type="GO" id="GO:0030672">
    <property type="term" value="C:synaptic vesicle membrane"/>
    <property type="evidence" value="ECO:0007669"/>
    <property type="project" value="TreeGrafter"/>
</dbReference>
<dbReference type="InterPro" id="IPR001285">
    <property type="entry name" value="Synaptophysin/porin"/>
</dbReference>
<evidence type="ECO:0000256" key="9">
    <source>
        <dbReference type="SAM" id="Phobius"/>
    </source>
</evidence>
<feature type="transmembrane region" description="Helical" evidence="9">
    <location>
        <begin position="140"/>
        <end position="161"/>
    </location>
</feature>
<sequence length="257" mass="29200">MEAAQQMITKNYSLRVLKEPRGFIKFLEFILAIFAFATTAGHCGYFTFKLSCNDDDYPAERVDYCYPFDMTQTTISYPLCVHTTPSSTMAPNEINLKLDPSSSAEYFVAVGVLAFLYCIVALVWYVFFEKNHRDKDLLPLGDFVMTCIFVLLWLTGSSAWAKGVTDVKYATDFDTVQSLLPECSLESVTCTLVKSPSYATLNVSIVFGFLNMFVWAGNVWFVYKETPWFDKYEASKQRPANPMTPEKQDIETPDNTI</sequence>
<dbReference type="PANTHER" id="PTHR10306:SF17">
    <property type="entry name" value="MARVEL DOMAIN-CONTAINING PROTEIN"/>
    <property type="match status" value="1"/>
</dbReference>
<organism evidence="11">
    <name type="scientific">Saccoglossus kowalevskii</name>
    <name type="common">Acorn worm</name>
    <dbReference type="NCBI Taxonomy" id="10224"/>
    <lineage>
        <taxon>Eukaryota</taxon>
        <taxon>Metazoa</taxon>
        <taxon>Hemichordata</taxon>
        <taxon>Enteropneusta</taxon>
        <taxon>Harrimaniidae</taxon>
        <taxon>Saccoglossus</taxon>
    </lineage>
</organism>
<dbReference type="InterPro" id="IPR008253">
    <property type="entry name" value="Marvel"/>
</dbReference>
<accession>D1LXF4</accession>
<evidence type="ECO:0000256" key="6">
    <source>
        <dbReference type="ARBA" id="ARBA00023180"/>
    </source>
</evidence>
<comment type="subcellular location">
    <subcellularLocation>
        <location evidence="1">Membrane</location>
        <topology evidence="1">Multi-pass membrane protein</topology>
    </subcellularLocation>
</comment>
<proteinExistence type="evidence at transcript level"/>
<feature type="region of interest" description="Disordered" evidence="8">
    <location>
        <begin position="237"/>
        <end position="257"/>
    </location>
</feature>
<name>D1LXF4_SACKO</name>
<evidence type="ECO:0000256" key="8">
    <source>
        <dbReference type="SAM" id="MobiDB-lite"/>
    </source>
</evidence>
<evidence type="ECO:0000313" key="11">
    <source>
        <dbReference type="EMBL" id="ACY92660.1"/>
    </source>
</evidence>
<protein>
    <submittedName>
        <fullName evidence="11 13">Synaptoporin-like protein</fullName>
    </submittedName>
</protein>
<evidence type="ECO:0000256" key="4">
    <source>
        <dbReference type="ARBA" id="ARBA00022989"/>
    </source>
</evidence>
<feature type="transmembrane region" description="Helical" evidence="9">
    <location>
        <begin position="106"/>
        <end position="128"/>
    </location>
</feature>
<gene>
    <name evidence="13" type="primary">LOC100313744</name>
</gene>
<dbReference type="KEGG" id="sko:100313744"/>
<feature type="domain" description="MARVEL" evidence="10">
    <location>
        <begin position="16"/>
        <end position="227"/>
    </location>
</feature>
<reference evidence="11" key="1">
    <citation type="submission" date="2009-10" db="EMBL/GenBank/DDBJ databases">
        <authorList>
            <person name="Freeman R.M.Jr."/>
            <person name="Wu M.M."/>
            <person name="Gerhart J.J."/>
        </authorList>
    </citation>
    <scope>NUCLEOTIDE SEQUENCE</scope>
</reference>
<evidence type="ECO:0000313" key="12">
    <source>
        <dbReference type="Proteomes" id="UP000694865"/>
    </source>
</evidence>
<dbReference type="Pfam" id="PF01284">
    <property type="entry name" value="MARVEL"/>
    <property type="match status" value="1"/>
</dbReference>
<dbReference type="RefSeq" id="NP_001161665.1">
    <property type="nucleotide sequence ID" value="NM_001168193.1"/>
</dbReference>
<evidence type="ECO:0000259" key="10">
    <source>
        <dbReference type="PROSITE" id="PS51225"/>
    </source>
</evidence>
<comment type="similarity">
    <text evidence="2">Belongs to the synaptophysin/synaptobrevin family.</text>
</comment>
<keyword evidence="6" id="KW-0325">Glycoprotein</keyword>
<dbReference type="PROSITE" id="PS51225">
    <property type="entry name" value="MARVEL"/>
    <property type="match status" value="1"/>
</dbReference>
<evidence type="ECO:0000256" key="2">
    <source>
        <dbReference type="ARBA" id="ARBA00006476"/>
    </source>
</evidence>
<dbReference type="OrthoDB" id="10006326at2759"/>
<dbReference type="Proteomes" id="UP000694865">
    <property type="component" value="Unplaced"/>
</dbReference>
<evidence type="ECO:0000256" key="7">
    <source>
        <dbReference type="PROSITE-ProRule" id="PRU00581"/>
    </source>
</evidence>
<feature type="transmembrane region" description="Helical" evidence="9">
    <location>
        <begin position="26"/>
        <end position="48"/>
    </location>
</feature>
<keyword evidence="4 9" id="KW-1133">Transmembrane helix</keyword>
<evidence type="ECO:0000256" key="5">
    <source>
        <dbReference type="ARBA" id="ARBA00023136"/>
    </source>
</evidence>